<keyword evidence="1" id="KW-0472">Membrane</keyword>
<dbReference type="PANTHER" id="PTHR21143:SF133">
    <property type="entry name" value="GUSTATORY AND PHEROMONE RECEPTOR 32A-RELATED"/>
    <property type="match status" value="1"/>
</dbReference>
<dbReference type="RefSeq" id="XP_022817986.1">
    <property type="nucleotide sequence ID" value="XM_022962218.1"/>
</dbReference>
<dbReference type="Proteomes" id="UP000301870">
    <property type="component" value="Chromosome 11"/>
</dbReference>
<feature type="transmembrane region" description="Helical" evidence="1">
    <location>
        <begin position="12"/>
        <end position="32"/>
    </location>
</feature>
<feature type="transmembrane region" description="Helical" evidence="1">
    <location>
        <begin position="211"/>
        <end position="229"/>
    </location>
</feature>
<gene>
    <name evidence="3" type="primary">LOC111350589</name>
</gene>
<dbReference type="PANTHER" id="PTHR21143">
    <property type="entry name" value="INVERTEBRATE GUSTATORY RECEPTOR"/>
    <property type="match status" value="1"/>
</dbReference>
<keyword evidence="2" id="KW-1185">Reference proteome</keyword>
<name>A0A9J7DWN1_SPOLT</name>
<reference evidence="3" key="1">
    <citation type="submission" date="2025-08" db="UniProtKB">
        <authorList>
            <consortium name="RefSeq"/>
        </authorList>
    </citation>
    <scope>IDENTIFICATION</scope>
    <source>
        <strain evidence="3">Ishihara</strain>
        <tissue evidence="3">Whole body</tissue>
    </source>
</reference>
<evidence type="ECO:0000313" key="3">
    <source>
        <dbReference type="RefSeq" id="XP_022817986.1"/>
    </source>
</evidence>
<dbReference type="GeneID" id="111350589"/>
<dbReference type="KEGG" id="sliu:111350589"/>
<evidence type="ECO:0000313" key="2">
    <source>
        <dbReference type="Proteomes" id="UP000301870"/>
    </source>
</evidence>
<dbReference type="GO" id="GO:0008049">
    <property type="term" value="P:male courtship behavior"/>
    <property type="evidence" value="ECO:0007669"/>
    <property type="project" value="TreeGrafter"/>
</dbReference>
<dbReference type="GO" id="GO:0030424">
    <property type="term" value="C:axon"/>
    <property type="evidence" value="ECO:0007669"/>
    <property type="project" value="TreeGrafter"/>
</dbReference>
<protein>
    <submittedName>
        <fullName evidence="3">Uncharacterized protein LOC111350589</fullName>
    </submittedName>
</protein>
<accession>A0A9J7DWN1</accession>
<proteinExistence type="predicted"/>
<dbReference type="GO" id="GO:0007635">
    <property type="term" value="P:chemosensory behavior"/>
    <property type="evidence" value="ECO:0007669"/>
    <property type="project" value="TreeGrafter"/>
</dbReference>
<feature type="transmembrane region" description="Helical" evidence="1">
    <location>
        <begin position="96"/>
        <end position="114"/>
    </location>
</feature>
<evidence type="ECO:0000256" key="1">
    <source>
        <dbReference type="SAM" id="Phobius"/>
    </source>
</evidence>
<keyword evidence="1" id="KW-0812">Transmembrane</keyword>
<dbReference type="OrthoDB" id="7414613at2759"/>
<sequence length="230" mass="26017">MCQLRYDEIDQSVFCVLIMAWIMMDAAIILTLCVQCEKFYLAVEEAESTCIQLIMSRNSSKNHKHLCKRVLHLSRTFTKMSACGLFTVDASLPMPLIRLILVTFLGIITPLWMIKDVVVMLKICAGLENFYKSIEEVKSTCILFLMNEECSAMRLSVRSARVRGASLSNLVRARGTAKGEKYLCKRVLHLSRTFTKMSACGLFPVDASLPMPLIGLITHYMIVLLQFAFL</sequence>
<keyword evidence="1" id="KW-1133">Transmembrane helix</keyword>
<dbReference type="AlphaFoldDB" id="A0A9J7DWN1"/>
<dbReference type="GO" id="GO:0030425">
    <property type="term" value="C:dendrite"/>
    <property type="evidence" value="ECO:0007669"/>
    <property type="project" value="TreeGrafter"/>
</dbReference>
<dbReference type="GO" id="GO:0043025">
    <property type="term" value="C:neuronal cell body"/>
    <property type="evidence" value="ECO:0007669"/>
    <property type="project" value="TreeGrafter"/>
</dbReference>
<organism evidence="2 3">
    <name type="scientific">Spodoptera litura</name>
    <name type="common">Asian cotton leafworm</name>
    <dbReference type="NCBI Taxonomy" id="69820"/>
    <lineage>
        <taxon>Eukaryota</taxon>
        <taxon>Metazoa</taxon>
        <taxon>Ecdysozoa</taxon>
        <taxon>Arthropoda</taxon>
        <taxon>Hexapoda</taxon>
        <taxon>Insecta</taxon>
        <taxon>Pterygota</taxon>
        <taxon>Neoptera</taxon>
        <taxon>Endopterygota</taxon>
        <taxon>Lepidoptera</taxon>
        <taxon>Glossata</taxon>
        <taxon>Ditrysia</taxon>
        <taxon>Noctuoidea</taxon>
        <taxon>Noctuidae</taxon>
        <taxon>Amphipyrinae</taxon>
        <taxon>Spodoptera</taxon>
    </lineage>
</organism>